<evidence type="ECO:0000313" key="15">
    <source>
        <dbReference type="EMBL" id="KMZ61300.1"/>
    </source>
</evidence>
<dbReference type="GO" id="GO:0005737">
    <property type="term" value="C:cytoplasm"/>
    <property type="evidence" value="ECO:0000318"/>
    <property type="project" value="GO_Central"/>
</dbReference>
<evidence type="ECO:0000256" key="7">
    <source>
        <dbReference type="ARBA" id="ARBA00022603"/>
    </source>
</evidence>
<accession>A0A0K9NZB5</accession>
<keyword evidence="8 15" id="KW-0808">Transferase</keyword>
<keyword evidence="10" id="KW-0539">Nucleus</keyword>
<evidence type="ECO:0000256" key="6">
    <source>
        <dbReference type="ARBA" id="ARBA00022490"/>
    </source>
</evidence>
<dbReference type="InterPro" id="IPR017408">
    <property type="entry name" value="Arginine_N-MeTrfase_2"/>
</dbReference>
<gene>
    <name evidence="15" type="ORF">ZOSMA_53G00900</name>
</gene>
<dbReference type="GO" id="GO:0016274">
    <property type="term" value="F:protein-arginine N-methyltransferase activity"/>
    <property type="evidence" value="ECO:0007669"/>
    <property type="project" value="InterPro"/>
</dbReference>
<dbReference type="OMA" id="YWVVDNY"/>
<sequence length="335" mass="37270">MSKPSNDLLCEAARTGDVSTLTSLIAVGADVSYFDDANLNPLMHAAKHGHADAVRLLLSHGAPWNAITPTGISAGDFAMENSHQDAFDVLLNAGVQSELVLGTIARNTRLDSKSSSVSSDYLEERVRFGEDRIMDSESKAVMMSWELPLMEAHARAICSGGGDGLSVLNVGFGIGLVDTAIQKYNVGKHTIIEAHPEVFDRMLKQGWGEKENVKILFGKWQDILPQLESYDGIFFDTYGEYYEDMRQFHQHLPKLLKQDGIYSYFNGLCGDNAFFHVVYCQLVALELANLGYSTQFIPLPVRDCLSDRVWEGVKQKYWQLDTYHLPVCQLDCDSS</sequence>
<dbReference type="PIRSF" id="PIRSF038148">
    <property type="entry name" value="Arginine_N-mtfrase-2"/>
    <property type="match status" value="1"/>
</dbReference>
<dbReference type="FunFam" id="3.40.50.150:FF:000135">
    <property type="entry name" value="Arginine N-methyltransferase 2"/>
    <property type="match status" value="1"/>
</dbReference>
<reference evidence="16" key="1">
    <citation type="journal article" date="2016" name="Nature">
        <title>The genome of the seagrass Zostera marina reveals angiosperm adaptation to the sea.</title>
        <authorList>
            <person name="Olsen J.L."/>
            <person name="Rouze P."/>
            <person name="Verhelst B."/>
            <person name="Lin Y.-C."/>
            <person name="Bayer T."/>
            <person name="Collen J."/>
            <person name="Dattolo E."/>
            <person name="De Paoli E."/>
            <person name="Dittami S."/>
            <person name="Maumus F."/>
            <person name="Michel G."/>
            <person name="Kersting A."/>
            <person name="Lauritano C."/>
            <person name="Lohaus R."/>
            <person name="Toepel M."/>
            <person name="Tonon T."/>
            <person name="Vanneste K."/>
            <person name="Amirebrahimi M."/>
            <person name="Brakel J."/>
            <person name="Bostroem C."/>
            <person name="Chovatia M."/>
            <person name="Grimwood J."/>
            <person name="Jenkins J.W."/>
            <person name="Jueterbock A."/>
            <person name="Mraz A."/>
            <person name="Stam W.T."/>
            <person name="Tice H."/>
            <person name="Bornberg-Bauer E."/>
            <person name="Green P.J."/>
            <person name="Pearson G.A."/>
            <person name="Procaccini G."/>
            <person name="Duarte C.M."/>
            <person name="Schmutz J."/>
            <person name="Reusch T.B.H."/>
            <person name="Van de Peer Y."/>
        </authorList>
    </citation>
    <scope>NUCLEOTIDE SEQUENCE [LARGE SCALE GENOMIC DNA]</scope>
    <source>
        <strain evidence="16">cv. Finnish</strain>
    </source>
</reference>
<evidence type="ECO:0000256" key="3">
    <source>
        <dbReference type="ARBA" id="ARBA00004496"/>
    </source>
</evidence>
<evidence type="ECO:0000256" key="13">
    <source>
        <dbReference type="PROSITE-ProRule" id="PRU00023"/>
    </source>
</evidence>
<dbReference type="AlphaFoldDB" id="A0A0K9NZB5"/>
<evidence type="ECO:0000256" key="2">
    <source>
        <dbReference type="ARBA" id="ARBA00004123"/>
    </source>
</evidence>
<comment type="subcellular location">
    <subcellularLocation>
        <location evidence="3">Cytoplasm</location>
    </subcellularLocation>
    <subcellularLocation>
        <location evidence="2">Nucleus</location>
    </subcellularLocation>
</comment>
<dbReference type="GO" id="GO:0005634">
    <property type="term" value="C:nucleus"/>
    <property type="evidence" value="ECO:0000318"/>
    <property type="project" value="GO_Central"/>
</dbReference>
<dbReference type="PANTHER" id="PTHR32379">
    <property type="entry name" value="GUANIDINOACETATE N-METHYLTRANSFERASE"/>
    <property type="match status" value="1"/>
</dbReference>
<dbReference type="InterPro" id="IPR036770">
    <property type="entry name" value="Ankyrin_rpt-contain_sf"/>
</dbReference>
<dbReference type="GO" id="GO:0032259">
    <property type="term" value="P:methylation"/>
    <property type="evidence" value="ECO:0007669"/>
    <property type="project" value="UniProtKB-KW"/>
</dbReference>
<dbReference type="PROSITE" id="PS50088">
    <property type="entry name" value="ANK_REPEAT"/>
    <property type="match status" value="1"/>
</dbReference>
<name>A0A0K9NZB5_ZOSMR</name>
<evidence type="ECO:0000259" key="14">
    <source>
        <dbReference type="PROSITE" id="PS51559"/>
    </source>
</evidence>
<comment type="caution">
    <text evidence="15">The sequence shown here is derived from an EMBL/GenBank/DDBJ whole genome shotgun (WGS) entry which is preliminary data.</text>
</comment>
<dbReference type="Gene3D" id="1.25.40.20">
    <property type="entry name" value="Ankyrin repeat-containing domain"/>
    <property type="match status" value="1"/>
</dbReference>
<dbReference type="PROSITE" id="PS51559">
    <property type="entry name" value="SAM_RMT2"/>
    <property type="match status" value="1"/>
</dbReference>
<feature type="domain" description="RMT2" evidence="14">
    <location>
        <begin position="111"/>
        <end position="335"/>
    </location>
</feature>
<keyword evidence="13" id="KW-0040">ANK repeat</keyword>
<evidence type="ECO:0000256" key="1">
    <source>
        <dbReference type="ARBA" id="ARBA00002207"/>
    </source>
</evidence>
<dbReference type="OrthoDB" id="19014at2759"/>
<dbReference type="FunFam" id="1.25.40.20:FF:000307">
    <property type="entry name" value="Protein arginine N-methyltransferase 2"/>
    <property type="match status" value="1"/>
</dbReference>
<evidence type="ECO:0000313" key="16">
    <source>
        <dbReference type="Proteomes" id="UP000036987"/>
    </source>
</evidence>
<dbReference type="Pfam" id="PF12796">
    <property type="entry name" value="Ank_2"/>
    <property type="match status" value="1"/>
</dbReference>
<dbReference type="InterPro" id="IPR026480">
    <property type="entry name" value="RMT2_dom"/>
</dbReference>
<evidence type="ECO:0000256" key="5">
    <source>
        <dbReference type="ARBA" id="ARBA00018778"/>
    </source>
</evidence>
<organism evidence="15 16">
    <name type="scientific">Zostera marina</name>
    <name type="common">Eelgrass</name>
    <dbReference type="NCBI Taxonomy" id="29655"/>
    <lineage>
        <taxon>Eukaryota</taxon>
        <taxon>Viridiplantae</taxon>
        <taxon>Streptophyta</taxon>
        <taxon>Embryophyta</taxon>
        <taxon>Tracheophyta</taxon>
        <taxon>Spermatophyta</taxon>
        <taxon>Magnoliopsida</taxon>
        <taxon>Liliopsida</taxon>
        <taxon>Zosteraceae</taxon>
        <taxon>Zostera</taxon>
    </lineage>
</organism>
<keyword evidence="16" id="KW-1185">Reference proteome</keyword>
<dbReference type="PROSITE" id="PS50297">
    <property type="entry name" value="ANK_REP_REGION"/>
    <property type="match status" value="1"/>
</dbReference>
<dbReference type="PANTHER" id="PTHR32379:SF1">
    <property type="entry name" value="GUANIDINOACETATE N-METHYLTRANSFERASE"/>
    <property type="match status" value="1"/>
</dbReference>
<evidence type="ECO:0000256" key="4">
    <source>
        <dbReference type="ARBA" id="ARBA00011245"/>
    </source>
</evidence>
<protein>
    <recommendedName>
        <fullName evidence="5">Protein arginine N-methyltransferase 2</fullName>
    </recommendedName>
    <alternativeName>
        <fullName evidence="11">Protein-arginine N5-methyltransferase</fullName>
    </alternativeName>
    <alternativeName>
        <fullName evidence="12">Type IV protein arginine N-methyltransferase</fullName>
    </alternativeName>
</protein>
<keyword evidence="7 15" id="KW-0489">Methyltransferase</keyword>
<dbReference type="Proteomes" id="UP000036987">
    <property type="component" value="Unassembled WGS sequence"/>
</dbReference>
<feature type="repeat" description="ANK" evidence="13">
    <location>
        <begin position="37"/>
        <end position="69"/>
    </location>
</feature>
<dbReference type="InterPro" id="IPR029063">
    <property type="entry name" value="SAM-dependent_MTases_sf"/>
</dbReference>
<evidence type="ECO:0000256" key="11">
    <source>
        <dbReference type="ARBA" id="ARBA00031001"/>
    </source>
</evidence>
<evidence type="ECO:0000256" key="9">
    <source>
        <dbReference type="ARBA" id="ARBA00022691"/>
    </source>
</evidence>
<dbReference type="Gene3D" id="3.40.50.150">
    <property type="entry name" value="Vaccinia Virus protein VP39"/>
    <property type="match status" value="1"/>
</dbReference>
<dbReference type="EMBL" id="LFYR01001508">
    <property type="protein sequence ID" value="KMZ61300.1"/>
    <property type="molecule type" value="Genomic_DNA"/>
</dbReference>
<comment type="subunit">
    <text evidence="4">Monomer.</text>
</comment>
<dbReference type="InterPro" id="IPR002110">
    <property type="entry name" value="Ankyrin_rpt"/>
</dbReference>
<dbReference type="SUPFAM" id="SSF53335">
    <property type="entry name" value="S-adenosyl-L-methionine-dependent methyltransferases"/>
    <property type="match status" value="1"/>
</dbReference>
<comment type="function">
    <text evidence="1">S-adenosyl-L-methionine-dependent protein-arginine N-methyltransferase that methylates the delta-nitrogen atom of arginine residues to form N5-methylarginine (type IV) in target proteins. Monomethylates ribosomal protein L12.</text>
</comment>
<proteinExistence type="predicted"/>
<dbReference type="GO" id="GO:0008757">
    <property type="term" value="F:S-adenosylmethionine-dependent methyltransferase activity"/>
    <property type="evidence" value="ECO:0000318"/>
    <property type="project" value="GO_Central"/>
</dbReference>
<evidence type="ECO:0000256" key="12">
    <source>
        <dbReference type="ARBA" id="ARBA00031724"/>
    </source>
</evidence>
<dbReference type="InterPro" id="IPR051038">
    <property type="entry name" value="RMT2/GAMT_Mtase"/>
</dbReference>
<dbReference type="STRING" id="29655.A0A0K9NZB5"/>
<dbReference type="SMART" id="SM00248">
    <property type="entry name" value="ANK"/>
    <property type="match status" value="3"/>
</dbReference>
<evidence type="ECO:0000256" key="10">
    <source>
        <dbReference type="ARBA" id="ARBA00023242"/>
    </source>
</evidence>
<evidence type="ECO:0000256" key="8">
    <source>
        <dbReference type="ARBA" id="ARBA00022679"/>
    </source>
</evidence>
<keyword evidence="9" id="KW-0949">S-adenosyl-L-methionine</keyword>
<dbReference type="SUPFAM" id="SSF48403">
    <property type="entry name" value="Ankyrin repeat"/>
    <property type="match status" value="1"/>
</dbReference>
<keyword evidence="6" id="KW-0963">Cytoplasm</keyword>